<protein>
    <recommendedName>
        <fullName evidence="3">IrrE N-terminal-like domain-containing protein</fullName>
    </recommendedName>
</protein>
<dbReference type="eggNOG" id="COG2856">
    <property type="taxonomic scope" value="Bacteria"/>
</dbReference>
<dbReference type="Proteomes" id="UP000006820">
    <property type="component" value="Plasmid pNF1"/>
</dbReference>
<keyword evidence="2" id="KW-1185">Reference proteome</keyword>
<gene>
    <name evidence="1" type="ordered locus">PNF1_1560</name>
</gene>
<accession>Q5YMB0</accession>
<geneLocation type="plasmid" evidence="1 2">
    <name>pNF1</name>
</geneLocation>
<dbReference type="EMBL" id="AP006619">
    <property type="protein sequence ID" value="BAD60681.1"/>
    <property type="molecule type" value="Genomic_DNA"/>
</dbReference>
<dbReference type="HOGENOM" id="CLU_104213_2_1_11"/>
<sequence length="178" mass="19912">MTVVRGEGVVNKMTTRFAELSKLVPIPYPWDTREYIARVAEYRGRPIELVPIAPGALSGTGCGTGSALWLELDDSDVIMYGADTEWHADHMIAHEIGHILLGHGSTGGEPAPADDLPLHELMPSLSPDAIRNVLRRQDYDSDRERDAETFADMVMVEATLPQRKPSRFRSTFFRARHR</sequence>
<dbReference type="AlphaFoldDB" id="Q5YMB0"/>
<reference evidence="1 2" key="1">
    <citation type="journal article" date="2004" name="Proc. Natl. Acad. Sci. U.S.A.">
        <title>The complete genomic sequence of Nocardia farcinica IFM 10152.</title>
        <authorList>
            <person name="Ishikawa J."/>
            <person name="Yamashita A."/>
            <person name="Mikami Y."/>
            <person name="Hoshino Y."/>
            <person name="Kurita H."/>
            <person name="Hotta K."/>
            <person name="Shiba T."/>
            <person name="Hattori M."/>
        </authorList>
    </citation>
    <scope>NUCLEOTIDE SEQUENCE [LARGE SCALE GENOMIC DNA]</scope>
    <source>
        <strain evidence="1 2">IFM 10152</strain>
        <plasmid evidence="2">Plasmid pNF1</plasmid>
    </source>
</reference>
<evidence type="ECO:0000313" key="1">
    <source>
        <dbReference type="EMBL" id="BAD60681.1"/>
    </source>
</evidence>
<proteinExistence type="predicted"/>
<dbReference type="KEGG" id="nfa:PNF1_1560"/>
<organism evidence="1 2">
    <name type="scientific">Nocardia farcinica (strain IFM 10152)</name>
    <dbReference type="NCBI Taxonomy" id="247156"/>
    <lineage>
        <taxon>Bacteria</taxon>
        <taxon>Bacillati</taxon>
        <taxon>Actinomycetota</taxon>
        <taxon>Actinomycetes</taxon>
        <taxon>Mycobacteriales</taxon>
        <taxon>Nocardiaceae</taxon>
        <taxon>Nocardia</taxon>
    </lineage>
</organism>
<keyword evidence="1" id="KW-0614">Plasmid</keyword>
<name>Q5YMB0_NOCFA</name>
<evidence type="ECO:0008006" key="3">
    <source>
        <dbReference type="Google" id="ProtNLM"/>
    </source>
</evidence>
<evidence type="ECO:0000313" key="2">
    <source>
        <dbReference type="Proteomes" id="UP000006820"/>
    </source>
</evidence>